<evidence type="ECO:0000313" key="2">
    <source>
        <dbReference type="Proteomes" id="UP000656881"/>
    </source>
</evidence>
<protein>
    <submittedName>
        <fullName evidence="1">Uncharacterized protein</fullName>
    </submittedName>
</protein>
<dbReference type="EMBL" id="BMNG01000007">
    <property type="protein sequence ID" value="GGO45744.1"/>
    <property type="molecule type" value="Genomic_DNA"/>
</dbReference>
<name>A0ABQ2M1J0_9ACTN</name>
<reference evidence="2" key="1">
    <citation type="journal article" date="2019" name="Int. J. Syst. Evol. Microbiol.">
        <title>The Global Catalogue of Microorganisms (GCM) 10K type strain sequencing project: providing services to taxonomists for standard genome sequencing and annotation.</title>
        <authorList>
            <consortium name="The Broad Institute Genomics Platform"/>
            <consortium name="The Broad Institute Genome Sequencing Center for Infectious Disease"/>
            <person name="Wu L."/>
            <person name="Ma J."/>
        </authorList>
    </citation>
    <scope>NUCLEOTIDE SEQUENCE [LARGE SCALE GENOMIC DNA]</scope>
    <source>
        <strain evidence="2">CGMCC 4.7349</strain>
    </source>
</reference>
<accession>A0ABQ2M1J0</accession>
<organism evidence="1 2">
    <name type="scientific">Streptomyces lasiicapitis</name>
    <dbReference type="NCBI Taxonomy" id="1923961"/>
    <lineage>
        <taxon>Bacteria</taxon>
        <taxon>Bacillati</taxon>
        <taxon>Actinomycetota</taxon>
        <taxon>Actinomycetes</taxon>
        <taxon>Kitasatosporales</taxon>
        <taxon>Streptomycetaceae</taxon>
        <taxon>Streptomyces</taxon>
    </lineage>
</organism>
<dbReference type="Proteomes" id="UP000656881">
    <property type="component" value="Unassembled WGS sequence"/>
</dbReference>
<evidence type="ECO:0000313" key="1">
    <source>
        <dbReference type="EMBL" id="GGO45744.1"/>
    </source>
</evidence>
<sequence>MTRRVVPPRCEQPLGGQQERRQITTFGSGLALGDLPVGSLSAGEEAGERLARRRVARADRACAQMYRAVYVTSQSASLAARR</sequence>
<proteinExistence type="predicted"/>
<gene>
    <name evidence="1" type="ORF">GCM10012286_34960</name>
</gene>
<comment type="caution">
    <text evidence="1">The sequence shown here is derived from an EMBL/GenBank/DDBJ whole genome shotgun (WGS) entry which is preliminary data.</text>
</comment>
<keyword evidence="2" id="KW-1185">Reference proteome</keyword>